<dbReference type="SUPFAM" id="SSF50998">
    <property type="entry name" value="Quinoprotein alcohol dehydrogenase-like"/>
    <property type="match status" value="1"/>
</dbReference>
<dbReference type="EMBL" id="SJOL01008731">
    <property type="protein sequence ID" value="TGZ59706.1"/>
    <property type="molecule type" value="Genomic_DNA"/>
</dbReference>
<dbReference type="OrthoDB" id="9996127at2759"/>
<evidence type="ECO:0000313" key="2">
    <source>
        <dbReference type="Proteomes" id="UP000308267"/>
    </source>
</evidence>
<dbReference type="GO" id="GO:0032006">
    <property type="term" value="P:regulation of TOR signaling"/>
    <property type="evidence" value="ECO:0007669"/>
    <property type="project" value="TreeGrafter"/>
</dbReference>
<organism evidence="1 2">
    <name type="scientific">Opisthorchis felineus</name>
    <dbReference type="NCBI Taxonomy" id="147828"/>
    <lineage>
        <taxon>Eukaryota</taxon>
        <taxon>Metazoa</taxon>
        <taxon>Spiralia</taxon>
        <taxon>Lophotrochozoa</taxon>
        <taxon>Platyhelminthes</taxon>
        <taxon>Trematoda</taxon>
        <taxon>Digenea</taxon>
        <taxon>Opisthorchiida</taxon>
        <taxon>Opisthorchiata</taxon>
        <taxon>Opisthorchiidae</taxon>
        <taxon>Opisthorchis</taxon>
    </lineage>
</organism>
<name>A0A4S2LB14_OPIFE</name>
<sequence>MRSLSFVDFLNFRDIYTTNSKNLCLFDVDHDGDQELVVGFWDSGPLLENGEADAENLPGAIYVLKHHRIWKANREVGMVLCVTAGNIVGKGEPWILALCADSHCYAFDAKCTNTNEHRVTFFSLSIFLKSHNTTSTKASIPREKLSQYLPLKMVHHQLLAYNAKDIQIIESDGCCEVAVAHSDRVVRLYTWCPSEERHVDDDGGEIPRGRFVILMKWELAGQVNSISTHPTPDSGSLLLASQPGGGFAILHRKFEKYQDNIVPTLVYYPPRITNTRNLDARTWIVGNVRGGVLPTEDHVTAQSKSPEDATNPIVGVCMADGTVLLINPATEDEAERVLWCIQLHFRGELFGLSKVNLTRGHTDELCVCAWDGTTYVFSHRKQVLRFPMGQSCQAFLAGWYAVAPGRNEPVFVYATCEHSLLIYHNLSVDHLVEPCLFHELSNDTSIASSLRALHIDPDDRDQLRQTVHHYLYEVR</sequence>
<accession>A0A4S2LB14</accession>
<dbReference type="Pfam" id="PF15907">
    <property type="entry name" value="Itfg2"/>
    <property type="match status" value="1"/>
</dbReference>
<dbReference type="InterPro" id="IPR011047">
    <property type="entry name" value="Quinoprotein_ADH-like_sf"/>
</dbReference>
<gene>
    <name evidence="1" type="ORF">CRM22_008925</name>
</gene>
<comment type="caution">
    <text evidence="1">The sequence shown here is derived from an EMBL/GenBank/DDBJ whole genome shotgun (WGS) entry which is preliminary data.</text>
</comment>
<dbReference type="InterPro" id="IPR031793">
    <property type="entry name" value="KICSTOR_ITFG2"/>
</dbReference>
<reference evidence="1 2" key="1">
    <citation type="journal article" date="2019" name="BMC Genomics">
        <title>New insights from Opisthorchis felineus genome: update on genomics of the epidemiologically important liver flukes.</title>
        <authorList>
            <person name="Ershov N.I."/>
            <person name="Mordvinov V.A."/>
            <person name="Prokhortchouk E.B."/>
            <person name="Pakharukova M.Y."/>
            <person name="Gunbin K.V."/>
            <person name="Ustyantsev K."/>
            <person name="Genaev M.A."/>
            <person name="Blinov A.G."/>
            <person name="Mazur A."/>
            <person name="Boulygina E."/>
            <person name="Tsygankova S."/>
            <person name="Khrameeva E."/>
            <person name="Chekanov N."/>
            <person name="Fan G."/>
            <person name="Xiao A."/>
            <person name="Zhang H."/>
            <person name="Xu X."/>
            <person name="Yang H."/>
            <person name="Solovyev V."/>
            <person name="Lee S.M."/>
            <person name="Liu X."/>
            <person name="Afonnikov D.A."/>
            <person name="Skryabin K.G."/>
        </authorList>
    </citation>
    <scope>NUCLEOTIDE SEQUENCE [LARGE SCALE GENOMIC DNA]</scope>
    <source>
        <strain evidence="1">AK-0245</strain>
        <tissue evidence="1">Whole organism</tissue>
    </source>
</reference>
<proteinExistence type="predicted"/>
<dbReference type="PANTHER" id="PTHR16317">
    <property type="entry name" value="INTEGRIN ALPHA REPEAT DOMAIN-CONTAINING"/>
    <property type="match status" value="1"/>
</dbReference>
<dbReference type="AlphaFoldDB" id="A0A4S2LB14"/>
<dbReference type="PANTHER" id="PTHR16317:SF1">
    <property type="entry name" value="KICSTOR COMPLEX PROTEIN ITFG2"/>
    <property type="match status" value="1"/>
</dbReference>
<dbReference type="STRING" id="147828.A0A4S2LB14"/>
<evidence type="ECO:0000313" key="1">
    <source>
        <dbReference type="EMBL" id="TGZ59706.1"/>
    </source>
</evidence>
<protein>
    <recommendedName>
        <fullName evidence="3">Integrin-alpha FG-GAP repeat-containing protein 2</fullName>
    </recommendedName>
</protein>
<dbReference type="Proteomes" id="UP000308267">
    <property type="component" value="Unassembled WGS sequence"/>
</dbReference>
<keyword evidence="2" id="KW-1185">Reference proteome</keyword>
<evidence type="ECO:0008006" key="3">
    <source>
        <dbReference type="Google" id="ProtNLM"/>
    </source>
</evidence>